<dbReference type="PROSITE" id="PS50943">
    <property type="entry name" value="HTH_CROC1"/>
    <property type="match status" value="1"/>
</dbReference>
<protein>
    <submittedName>
        <fullName evidence="2">Helix-turn-helix domain-containing protein</fullName>
    </submittedName>
</protein>
<organism evidence="2 3">
    <name type="scientific">Mediterraneibacter faecis</name>
    <dbReference type="NCBI Taxonomy" id="592978"/>
    <lineage>
        <taxon>Bacteria</taxon>
        <taxon>Bacillati</taxon>
        <taxon>Bacillota</taxon>
        <taxon>Clostridia</taxon>
        <taxon>Lachnospirales</taxon>
        <taxon>Lachnospiraceae</taxon>
        <taxon>Mediterraneibacter</taxon>
    </lineage>
</organism>
<dbReference type="Gene3D" id="1.10.260.40">
    <property type="entry name" value="lambda repressor-like DNA-binding domains"/>
    <property type="match status" value="1"/>
</dbReference>
<keyword evidence="3" id="KW-1185">Reference proteome</keyword>
<dbReference type="SMART" id="SM00530">
    <property type="entry name" value="HTH_XRE"/>
    <property type="match status" value="1"/>
</dbReference>
<gene>
    <name evidence="2" type="ORF">GMD21_04675</name>
</gene>
<feature type="domain" description="HTH cro/C1-type" evidence="1">
    <location>
        <begin position="73"/>
        <end position="126"/>
    </location>
</feature>
<sequence>MNVQERKKQIILNIRRFWTVDLRKSRKGELYSMEKKNKENSTSLEDLLAMFEDNISIADINASRYLGKISASIVKRRMELKMSQKEFAGYLGVSQGMVSRWEGGDYNFSIKALSEIAEKLELELYINLKPPVKKSKECYIEQKKEYIFARDDDKKFSKSNILQFNSKRNHLDNNTIKIINNFELQEM</sequence>
<evidence type="ECO:0000259" key="1">
    <source>
        <dbReference type="PROSITE" id="PS50943"/>
    </source>
</evidence>
<comment type="caution">
    <text evidence="2">The sequence shown here is derived from an EMBL/GenBank/DDBJ whole genome shotgun (WGS) entry which is preliminary data.</text>
</comment>
<dbReference type="EMBL" id="WNAF01000002">
    <property type="protein sequence ID" value="MTR75982.1"/>
    <property type="molecule type" value="Genomic_DNA"/>
</dbReference>
<evidence type="ECO:0000313" key="2">
    <source>
        <dbReference type="EMBL" id="MTR75982.1"/>
    </source>
</evidence>
<dbReference type="InterPro" id="IPR001387">
    <property type="entry name" value="Cro/C1-type_HTH"/>
</dbReference>
<name>A0A844KBK0_9FIRM</name>
<dbReference type="SUPFAM" id="SSF47413">
    <property type="entry name" value="lambda repressor-like DNA-binding domains"/>
    <property type="match status" value="1"/>
</dbReference>
<dbReference type="Pfam" id="PF01381">
    <property type="entry name" value="HTH_3"/>
    <property type="match status" value="1"/>
</dbReference>
<reference evidence="2 3" key="1">
    <citation type="journal article" date="2019" name="Nat. Med.">
        <title>A library of human gut bacterial isolates paired with longitudinal multiomics data enables mechanistic microbiome research.</title>
        <authorList>
            <person name="Poyet M."/>
            <person name="Groussin M."/>
            <person name="Gibbons S.M."/>
            <person name="Avila-Pacheco J."/>
            <person name="Jiang X."/>
            <person name="Kearney S.M."/>
            <person name="Perrotta A.R."/>
            <person name="Berdy B."/>
            <person name="Zhao S."/>
            <person name="Lieberman T.D."/>
            <person name="Swanson P.K."/>
            <person name="Smith M."/>
            <person name="Roesemann S."/>
            <person name="Alexander J.E."/>
            <person name="Rich S.A."/>
            <person name="Livny J."/>
            <person name="Vlamakis H."/>
            <person name="Clish C."/>
            <person name="Bullock K."/>
            <person name="Deik A."/>
            <person name="Scott J."/>
            <person name="Pierce K.A."/>
            <person name="Xavier R.J."/>
            <person name="Alm E.J."/>
        </authorList>
    </citation>
    <scope>NUCLEOTIDE SEQUENCE [LARGE SCALE GENOMIC DNA]</scope>
    <source>
        <strain evidence="2 3">BIOML-A1</strain>
    </source>
</reference>
<accession>A0A844KBK0</accession>
<dbReference type="AlphaFoldDB" id="A0A844KBK0"/>
<dbReference type="CDD" id="cd00093">
    <property type="entry name" value="HTH_XRE"/>
    <property type="match status" value="1"/>
</dbReference>
<proteinExistence type="predicted"/>
<dbReference type="InterPro" id="IPR010982">
    <property type="entry name" value="Lambda_DNA-bd_dom_sf"/>
</dbReference>
<evidence type="ECO:0000313" key="3">
    <source>
        <dbReference type="Proteomes" id="UP000448177"/>
    </source>
</evidence>
<dbReference type="Proteomes" id="UP000448177">
    <property type="component" value="Unassembled WGS sequence"/>
</dbReference>
<dbReference type="GO" id="GO:0003677">
    <property type="term" value="F:DNA binding"/>
    <property type="evidence" value="ECO:0007669"/>
    <property type="project" value="InterPro"/>
</dbReference>